<dbReference type="Pfam" id="PF19769">
    <property type="entry name" value="CPxCG_zf"/>
    <property type="match status" value="1"/>
</dbReference>
<dbReference type="PANTHER" id="PTHR42195:SF1">
    <property type="entry name" value="ZINC FINGER PROTEIN"/>
    <property type="match status" value="1"/>
</dbReference>
<name>A0A150J9W8_9EURY</name>
<evidence type="ECO:0000313" key="2">
    <source>
        <dbReference type="Proteomes" id="UP000075578"/>
    </source>
</evidence>
<dbReference type="Proteomes" id="UP000075578">
    <property type="component" value="Unassembled WGS sequence"/>
</dbReference>
<dbReference type="InterPro" id="IPR012041">
    <property type="entry name" value="Znf_CPxCG-like"/>
</dbReference>
<organism evidence="1 2">
    <name type="scientific">Candidatus Methanofastidiosum methylothiophilum</name>
    <dbReference type="NCBI Taxonomy" id="1705564"/>
    <lineage>
        <taxon>Archaea</taxon>
        <taxon>Methanobacteriati</taxon>
        <taxon>Methanobacteriota</taxon>
        <taxon>Stenosarchaea group</taxon>
        <taxon>Candidatus Methanofastidiosia</taxon>
        <taxon>Candidatus Methanofastidiosales</taxon>
        <taxon>Candidatus Methanofastidiosaceae</taxon>
        <taxon>Candidatus Methanofastidiosum</taxon>
    </lineage>
</organism>
<accession>A0A150J9W8</accession>
<comment type="caution">
    <text evidence="1">The sequence shown here is derived from an EMBL/GenBank/DDBJ whole genome shotgun (WGS) entry which is preliminary data.</text>
</comment>
<reference evidence="1 2" key="1">
    <citation type="journal article" date="2016" name="ISME J.">
        <title>Chasing the elusive Euryarchaeota class WSA2: genomes reveal a uniquely fastidious methyl-reducing methanogen.</title>
        <authorList>
            <person name="Nobu M.K."/>
            <person name="Narihiro T."/>
            <person name="Kuroda K."/>
            <person name="Mei R."/>
            <person name="Liu W.T."/>
        </authorList>
    </citation>
    <scope>NUCLEOTIDE SEQUENCE [LARGE SCALE GENOMIC DNA]</scope>
    <source>
        <strain evidence="1">U1lsi0528_Bin089</strain>
    </source>
</reference>
<proteinExistence type="predicted"/>
<dbReference type="EMBL" id="LNGD01000006">
    <property type="protein sequence ID" value="KYC54042.1"/>
    <property type="molecule type" value="Genomic_DNA"/>
</dbReference>
<dbReference type="AlphaFoldDB" id="A0A150J9W8"/>
<dbReference type="PANTHER" id="PTHR42195">
    <property type="entry name" value="UCP015877 FAMILY PROTEIN"/>
    <property type="match status" value="1"/>
</dbReference>
<gene>
    <name evidence="1" type="ORF">AMQ74_00187</name>
</gene>
<protein>
    <submittedName>
        <fullName evidence="1">Uncharacterized protein</fullName>
    </submittedName>
</protein>
<sequence length="185" mass="21323">MCNHKNYVVLNKRGRQELRKCSDCNEIYQIVVDKVVKIKINAVISRFEQSEKKLIEAYENKVFEVGELIDIKGKKYLVNHIDAKIKSDSVIAKDIQTLYLIPEDLPVVLKITLKDQSGFLSFRAFAEKDEVFSKGDNITIDRYDMIIEKILGAHGYESSAVASDIRRIYCSYASKRGRRLDGFDY</sequence>
<evidence type="ECO:0000313" key="1">
    <source>
        <dbReference type="EMBL" id="KYC54042.1"/>
    </source>
</evidence>